<gene>
    <name evidence="1" type="ORF">RMSM_01253</name>
</gene>
<sequence length="62" mass="7137">MTDDRVEPRKSKFATIENTRCANYDERLPRRSSFAGTGRNDYAKYDLSTEGANGQFLMNLTR</sequence>
<dbReference type="Proteomes" id="UP000011991">
    <property type="component" value="Unassembled WGS sequence"/>
</dbReference>
<accession>M5S6L2</accession>
<reference evidence="1 2" key="1">
    <citation type="journal article" date="2013" name="Mar. Genomics">
        <title>Expression of sulfatases in Rhodopirellula baltica and the diversity of sulfatases in the genus Rhodopirellula.</title>
        <authorList>
            <person name="Wegner C.E."/>
            <person name="Richter-Heitmann T."/>
            <person name="Klindworth A."/>
            <person name="Klockow C."/>
            <person name="Richter M."/>
            <person name="Achstetter T."/>
            <person name="Glockner F.O."/>
            <person name="Harder J."/>
        </authorList>
    </citation>
    <scope>NUCLEOTIDE SEQUENCE [LARGE SCALE GENOMIC DNA]</scope>
    <source>
        <strain evidence="1 2">SM1</strain>
    </source>
</reference>
<dbReference type="EMBL" id="ANOG01000188">
    <property type="protein sequence ID" value="EMI21814.1"/>
    <property type="molecule type" value="Genomic_DNA"/>
</dbReference>
<dbReference type="PATRIC" id="fig|1265738.3.peg.1242"/>
<protein>
    <submittedName>
        <fullName evidence="1">Uncharacterized protein</fullName>
    </submittedName>
</protein>
<organism evidence="1 2">
    <name type="scientific">Rhodopirellula maiorica SM1</name>
    <dbReference type="NCBI Taxonomy" id="1265738"/>
    <lineage>
        <taxon>Bacteria</taxon>
        <taxon>Pseudomonadati</taxon>
        <taxon>Planctomycetota</taxon>
        <taxon>Planctomycetia</taxon>
        <taxon>Pirellulales</taxon>
        <taxon>Pirellulaceae</taxon>
        <taxon>Novipirellula</taxon>
    </lineage>
</organism>
<proteinExistence type="predicted"/>
<evidence type="ECO:0000313" key="1">
    <source>
        <dbReference type="EMBL" id="EMI21814.1"/>
    </source>
</evidence>
<keyword evidence="2" id="KW-1185">Reference proteome</keyword>
<comment type="caution">
    <text evidence="1">The sequence shown here is derived from an EMBL/GenBank/DDBJ whole genome shotgun (WGS) entry which is preliminary data.</text>
</comment>
<evidence type="ECO:0000313" key="2">
    <source>
        <dbReference type="Proteomes" id="UP000011991"/>
    </source>
</evidence>
<dbReference type="AlphaFoldDB" id="M5S6L2"/>
<name>M5S6L2_9BACT</name>